<proteinExistence type="predicted"/>
<sequence>MDRGEQGRRRNPDSVSSVSSKREASSRDQAETWNQFSTGTKTEHCQRVARRDSNICLQEDI</sequence>
<protein>
    <submittedName>
        <fullName evidence="2">TPD52 isoform 13</fullName>
    </submittedName>
</protein>
<reference evidence="2 3" key="1">
    <citation type="submission" date="2017-12" db="EMBL/GenBank/DDBJ databases">
        <title>High-resolution comparative analysis of great ape genomes.</title>
        <authorList>
            <person name="Pollen A."/>
            <person name="Hastie A."/>
            <person name="Hormozdiari F."/>
            <person name="Dougherty M."/>
            <person name="Liu R."/>
            <person name="Chaisson M."/>
            <person name="Hoppe E."/>
            <person name="Hill C."/>
            <person name="Pang A."/>
            <person name="Hillier L."/>
            <person name="Baker C."/>
            <person name="Armstrong J."/>
            <person name="Shendure J."/>
            <person name="Paten B."/>
            <person name="Wilson R."/>
            <person name="Chao H."/>
            <person name="Schneider V."/>
            <person name="Ventura M."/>
            <person name="Kronenberg Z."/>
            <person name="Murali S."/>
            <person name="Gordon D."/>
            <person name="Cantsilieris S."/>
            <person name="Munson K."/>
            <person name="Nelson B."/>
            <person name="Raja A."/>
            <person name="Underwood J."/>
            <person name="Diekhans M."/>
            <person name="Fiddes I."/>
            <person name="Haussler D."/>
            <person name="Eichler E."/>
        </authorList>
    </citation>
    <scope>NUCLEOTIDE SEQUENCE [LARGE SCALE GENOMIC DNA]</scope>
    <source>
        <strain evidence="2">Yerkes chimp pedigree #C0471</strain>
    </source>
</reference>
<feature type="compositionally biased region" description="Basic and acidic residues" evidence="1">
    <location>
        <begin position="20"/>
        <end position="30"/>
    </location>
</feature>
<dbReference type="EMBL" id="NBAG03000263">
    <property type="protein sequence ID" value="PNI56336.1"/>
    <property type="molecule type" value="Genomic_DNA"/>
</dbReference>
<feature type="compositionally biased region" description="Basic and acidic residues" evidence="1">
    <location>
        <begin position="1"/>
        <end position="12"/>
    </location>
</feature>
<comment type="caution">
    <text evidence="2">The sequence shown here is derived from an EMBL/GenBank/DDBJ whole genome shotgun (WGS) entry which is preliminary data.</text>
</comment>
<organism evidence="2 3">
    <name type="scientific">Pan troglodytes</name>
    <name type="common">Chimpanzee</name>
    <dbReference type="NCBI Taxonomy" id="9598"/>
    <lineage>
        <taxon>Eukaryota</taxon>
        <taxon>Metazoa</taxon>
        <taxon>Chordata</taxon>
        <taxon>Craniata</taxon>
        <taxon>Vertebrata</taxon>
        <taxon>Euteleostomi</taxon>
        <taxon>Mammalia</taxon>
        <taxon>Eutheria</taxon>
        <taxon>Euarchontoglires</taxon>
        <taxon>Primates</taxon>
        <taxon>Haplorrhini</taxon>
        <taxon>Catarrhini</taxon>
        <taxon>Hominidae</taxon>
        <taxon>Pan</taxon>
    </lineage>
</organism>
<gene>
    <name evidence="2" type="ORF">CK820_G0022391</name>
</gene>
<dbReference type="Proteomes" id="UP000236370">
    <property type="component" value="Unassembled WGS sequence"/>
</dbReference>
<evidence type="ECO:0000256" key="1">
    <source>
        <dbReference type="SAM" id="MobiDB-lite"/>
    </source>
</evidence>
<feature type="region of interest" description="Disordered" evidence="1">
    <location>
        <begin position="1"/>
        <end position="46"/>
    </location>
</feature>
<name>A0A2J8M9Y6_PANTR</name>
<feature type="compositionally biased region" description="Polar residues" evidence="1">
    <location>
        <begin position="31"/>
        <end position="40"/>
    </location>
</feature>
<dbReference type="AlphaFoldDB" id="A0A2J8M9Y6"/>
<accession>A0A2J8M9Y6</accession>
<evidence type="ECO:0000313" key="2">
    <source>
        <dbReference type="EMBL" id="PNI56336.1"/>
    </source>
</evidence>
<evidence type="ECO:0000313" key="3">
    <source>
        <dbReference type="Proteomes" id="UP000236370"/>
    </source>
</evidence>